<dbReference type="EMBL" id="CP036275">
    <property type="protein sequence ID" value="QDU35954.1"/>
    <property type="molecule type" value="Genomic_DNA"/>
</dbReference>
<protein>
    <submittedName>
        <fullName evidence="2">ECF sigma factor</fullName>
    </submittedName>
</protein>
<sequence length="197" mass="22517">MNCSRDIVDLVEAIRAGEAGAAEELVTRYEPEVRAEVRQRLRRGRIRRMIDSDDVCQSIFASLLVRLSNGQFDIDDRRDLERLFARIVRNKVNLQFRRHLAARRDVRRLRSLDTQGAADDVPGTESSPSEAMGLAEMVARAREQLSDEELQVAAWRKAGDSWEVIGQRLETSADAARKRFERAIQRVTDRVLLGEEL</sequence>
<proteinExistence type="predicted"/>
<organism evidence="2 3">
    <name type="scientific">Maioricimonas rarisocia</name>
    <dbReference type="NCBI Taxonomy" id="2528026"/>
    <lineage>
        <taxon>Bacteria</taxon>
        <taxon>Pseudomonadati</taxon>
        <taxon>Planctomycetota</taxon>
        <taxon>Planctomycetia</taxon>
        <taxon>Planctomycetales</taxon>
        <taxon>Planctomycetaceae</taxon>
        <taxon>Maioricimonas</taxon>
    </lineage>
</organism>
<dbReference type="GO" id="GO:0003700">
    <property type="term" value="F:DNA-binding transcription factor activity"/>
    <property type="evidence" value="ECO:0007669"/>
    <property type="project" value="InterPro"/>
</dbReference>
<keyword evidence="3" id="KW-1185">Reference proteome</keyword>
<gene>
    <name evidence="2" type="ORF">Mal4_02370</name>
</gene>
<dbReference type="Proteomes" id="UP000320496">
    <property type="component" value="Chromosome"/>
</dbReference>
<evidence type="ECO:0000259" key="1">
    <source>
        <dbReference type="Pfam" id="PF07638"/>
    </source>
</evidence>
<dbReference type="AlphaFoldDB" id="A0A517Z0E3"/>
<dbReference type="RefSeq" id="WP_145366668.1">
    <property type="nucleotide sequence ID" value="NZ_CP036275.1"/>
</dbReference>
<name>A0A517Z0E3_9PLAN</name>
<feature type="domain" description="RNA polymerase sigma-70 ECF-like HTH" evidence="1">
    <location>
        <begin position="5"/>
        <end position="183"/>
    </location>
</feature>
<dbReference type="OrthoDB" id="274519at2"/>
<dbReference type="GO" id="GO:0006352">
    <property type="term" value="P:DNA-templated transcription initiation"/>
    <property type="evidence" value="ECO:0007669"/>
    <property type="project" value="InterPro"/>
</dbReference>
<dbReference type="InterPro" id="IPR013325">
    <property type="entry name" value="RNA_pol_sigma_r2"/>
</dbReference>
<reference evidence="2 3" key="1">
    <citation type="submission" date="2019-02" db="EMBL/GenBank/DDBJ databases">
        <title>Deep-cultivation of Planctomycetes and their phenomic and genomic characterization uncovers novel biology.</title>
        <authorList>
            <person name="Wiegand S."/>
            <person name="Jogler M."/>
            <person name="Boedeker C."/>
            <person name="Pinto D."/>
            <person name="Vollmers J."/>
            <person name="Rivas-Marin E."/>
            <person name="Kohn T."/>
            <person name="Peeters S.H."/>
            <person name="Heuer A."/>
            <person name="Rast P."/>
            <person name="Oberbeckmann S."/>
            <person name="Bunk B."/>
            <person name="Jeske O."/>
            <person name="Meyerdierks A."/>
            <person name="Storesund J.E."/>
            <person name="Kallscheuer N."/>
            <person name="Luecker S."/>
            <person name="Lage O.M."/>
            <person name="Pohl T."/>
            <person name="Merkel B.J."/>
            <person name="Hornburger P."/>
            <person name="Mueller R.-W."/>
            <person name="Bruemmer F."/>
            <person name="Labrenz M."/>
            <person name="Spormann A.M."/>
            <person name="Op den Camp H."/>
            <person name="Overmann J."/>
            <person name="Amann R."/>
            <person name="Jetten M.S.M."/>
            <person name="Mascher T."/>
            <person name="Medema M.H."/>
            <person name="Devos D.P."/>
            <person name="Kaster A.-K."/>
            <person name="Ovreas L."/>
            <person name="Rohde M."/>
            <person name="Galperin M.Y."/>
            <person name="Jogler C."/>
        </authorList>
    </citation>
    <scope>NUCLEOTIDE SEQUENCE [LARGE SCALE GENOMIC DNA]</scope>
    <source>
        <strain evidence="2 3">Mal4</strain>
    </source>
</reference>
<dbReference type="Pfam" id="PF07638">
    <property type="entry name" value="Sigma70_ECF"/>
    <property type="match status" value="1"/>
</dbReference>
<evidence type="ECO:0000313" key="2">
    <source>
        <dbReference type="EMBL" id="QDU35954.1"/>
    </source>
</evidence>
<dbReference type="InterPro" id="IPR053812">
    <property type="entry name" value="HTH_Sigma70_ECF-like"/>
</dbReference>
<evidence type="ECO:0000313" key="3">
    <source>
        <dbReference type="Proteomes" id="UP000320496"/>
    </source>
</evidence>
<accession>A0A517Z0E3</accession>
<dbReference type="SUPFAM" id="SSF88946">
    <property type="entry name" value="Sigma2 domain of RNA polymerase sigma factors"/>
    <property type="match status" value="1"/>
</dbReference>
<dbReference type="Gene3D" id="1.10.1740.10">
    <property type="match status" value="1"/>
</dbReference>
<dbReference type="KEGG" id="mri:Mal4_02370"/>